<dbReference type="InterPro" id="IPR029044">
    <property type="entry name" value="Nucleotide-diphossugar_trans"/>
</dbReference>
<evidence type="ECO:0000256" key="1">
    <source>
        <dbReference type="ARBA" id="ARBA00037964"/>
    </source>
</evidence>
<keyword evidence="2" id="KW-1133">Transmembrane helix</keyword>
<name>A0AAN8RTY8_9PEZI</name>
<dbReference type="InterPro" id="IPR052086">
    <property type="entry name" value="Mannan_Polymerase_Subunit"/>
</dbReference>
<comment type="caution">
    <text evidence="3">The sequence shown here is derived from an EMBL/GenBank/DDBJ whole genome shotgun (WGS) entry which is preliminary data.</text>
</comment>
<accession>A0AAN8RTY8</accession>
<dbReference type="PANTHER" id="PTHR43083:SF6">
    <property type="entry name" value="MANNAN POLYMERASE COMPLEXES SUBUNIT MNN9"/>
    <property type="match status" value="1"/>
</dbReference>
<evidence type="ECO:0000256" key="2">
    <source>
        <dbReference type="SAM" id="Phobius"/>
    </source>
</evidence>
<keyword evidence="2" id="KW-0472">Membrane</keyword>
<feature type="transmembrane region" description="Helical" evidence="2">
    <location>
        <begin position="30"/>
        <end position="47"/>
    </location>
</feature>
<keyword evidence="2" id="KW-0812">Transmembrane</keyword>
<dbReference type="PANTHER" id="PTHR43083">
    <property type="entry name" value="MANNAN POLYMERASE II"/>
    <property type="match status" value="1"/>
</dbReference>
<dbReference type="EMBL" id="JAVHJM010000009">
    <property type="protein sequence ID" value="KAK6506236.1"/>
    <property type="molecule type" value="Genomic_DNA"/>
</dbReference>
<evidence type="ECO:0000313" key="4">
    <source>
        <dbReference type="Proteomes" id="UP001307849"/>
    </source>
</evidence>
<proteinExistence type="inferred from homology"/>
<dbReference type="Proteomes" id="UP001307849">
    <property type="component" value="Unassembled WGS sequence"/>
</dbReference>
<protein>
    <submittedName>
        <fullName evidence="3">Uncharacterized protein</fullName>
    </submittedName>
</protein>
<organism evidence="3 4">
    <name type="scientific">Arthrobotrys conoides</name>
    <dbReference type="NCBI Taxonomy" id="74498"/>
    <lineage>
        <taxon>Eukaryota</taxon>
        <taxon>Fungi</taxon>
        <taxon>Dikarya</taxon>
        <taxon>Ascomycota</taxon>
        <taxon>Pezizomycotina</taxon>
        <taxon>Orbiliomycetes</taxon>
        <taxon>Orbiliales</taxon>
        <taxon>Orbiliaceae</taxon>
        <taxon>Arthrobotrys</taxon>
    </lineage>
</organism>
<evidence type="ECO:0000313" key="3">
    <source>
        <dbReference type="EMBL" id="KAK6506236.1"/>
    </source>
</evidence>
<gene>
    <name evidence="3" type="ORF">TWF506_011156</name>
</gene>
<dbReference type="Gene3D" id="3.90.550.10">
    <property type="entry name" value="Spore Coat Polysaccharide Biosynthesis Protein SpsA, Chain A"/>
    <property type="match status" value="1"/>
</dbReference>
<comment type="similarity">
    <text evidence="1">Belongs to the ANP1/MMN9/VAN1 family.</text>
</comment>
<dbReference type="AlphaFoldDB" id="A0AAN8RTY8"/>
<sequence>MLSILSIIFLIAIFWTARMAYLTPSSQRRPLFILSILLLIALGSSFLNPLSPQAAIGGVSVSSHTSAPVSHDSSRFREVPDRKTELKIDERTGSDVQKHSFITKYHDAEQLPSTLVLVATKDDRSWGHNDGEPDRTFVDFLDMISRQQVPPQEISIGLLTSNRESLDRYTTAILSKDIPIASVEIIYSPSTDFQVGPDATEKSFRSRNMLMKELVKKEEHVVWIDPDIFELPEGLFDRFYKVADSGMNELQVANAPKKAKLLPLGITTVMCRETNYRDMVRNAYSGPSEVEMKKWQDDANRKPLRALPKPMSHIVENTSDDTLVRLDGVGETVLYIRGDLIRKGLEWPHGERSTSEGLCGSAKDMGWGCYGLGGGWETKHTDI</sequence>
<keyword evidence="4" id="KW-1185">Reference proteome</keyword>
<reference evidence="3 4" key="1">
    <citation type="submission" date="2019-10" db="EMBL/GenBank/DDBJ databases">
        <authorList>
            <person name="Palmer J.M."/>
        </authorList>
    </citation>
    <scope>NUCLEOTIDE SEQUENCE [LARGE SCALE GENOMIC DNA]</scope>
    <source>
        <strain evidence="3 4">TWF506</strain>
    </source>
</reference>